<evidence type="ECO:0000313" key="3">
    <source>
        <dbReference type="Proteomes" id="UP001365128"/>
    </source>
</evidence>
<name>A0ABR1MQB0_9PEZI</name>
<protein>
    <submittedName>
        <fullName evidence="2">Uncharacterized protein</fullName>
    </submittedName>
</protein>
<evidence type="ECO:0000313" key="2">
    <source>
        <dbReference type="EMBL" id="KAK7554570.1"/>
    </source>
</evidence>
<accession>A0ABR1MQB0</accession>
<sequence length="341" mass="36055">MLVFLLISERSDLRIISTELEVIVGDTDDGTIEAGPAPFPAGATSGATSPPPPSLPAPPPLESGRARPQCGAVIPLVPQPLHTPGPRAASVPGHPSGSVPKLGAAALRVFPRLCAAALRVFPPLCAAPLGPALVPAAAALLPVAPALLPPAAALVRTMPHALLQLAPWPAIPVVSLPRALPLLFQGLARACRAIVVLRHPTRFETRRGGSGAPCDAVAIPPTWSARHGWSRAARAAFWHWVAPLGCWTACWRADGDGRIGLCHRSAWIAPTLRHHGFKTNHQHTTFSTSNPRTTNQFINPYICQKSTTSQFKTTTDVLNLAAQQQESMEFMTPSIDGESLP</sequence>
<reference evidence="2 3" key="1">
    <citation type="submission" date="2024-04" db="EMBL/GenBank/DDBJ databases">
        <title>Phyllosticta paracitricarpa is synonymous to the EU quarantine fungus P. citricarpa based on phylogenomic analyses.</title>
        <authorList>
            <consortium name="Lawrence Berkeley National Laboratory"/>
            <person name="Van Ingen-Buijs V.A."/>
            <person name="Van Westerhoven A.C."/>
            <person name="Haridas S."/>
            <person name="Skiadas P."/>
            <person name="Martin F."/>
            <person name="Groenewald J.Z."/>
            <person name="Crous P.W."/>
            <person name="Seidl M.F."/>
        </authorList>
    </citation>
    <scope>NUCLEOTIDE SEQUENCE [LARGE SCALE GENOMIC DNA]</scope>
    <source>
        <strain evidence="2 3">CBS 122670</strain>
    </source>
</reference>
<dbReference type="EMBL" id="JBBPDW010000003">
    <property type="protein sequence ID" value="KAK7554570.1"/>
    <property type="molecule type" value="Genomic_DNA"/>
</dbReference>
<gene>
    <name evidence="2" type="ORF">IWX46DRAFT_577782</name>
</gene>
<proteinExistence type="predicted"/>
<evidence type="ECO:0000256" key="1">
    <source>
        <dbReference type="SAM" id="MobiDB-lite"/>
    </source>
</evidence>
<comment type="caution">
    <text evidence="2">The sequence shown here is derived from an EMBL/GenBank/DDBJ whole genome shotgun (WGS) entry which is preliminary data.</text>
</comment>
<dbReference type="Proteomes" id="UP001365128">
    <property type="component" value="Unassembled WGS sequence"/>
</dbReference>
<feature type="compositionally biased region" description="Pro residues" evidence="1">
    <location>
        <begin position="49"/>
        <end position="61"/>
    </location>
</feature>
<feature type="region of interest" description="Disordered" evidence="1">
    <location>
        <begin position="29"/>
        <end position="66"/>
    </location>
</feature>
<organism evidence="2 3">
    <name type="scientific">Phyllosticta citricarpa</name>
    <dbReference type="NCBI Taxonomy" id="55181"/>
    <lineage>
        <taxon>Eukaryota</taxon>
        <taxon>Fungi</taxon>
        <taxon>Dikarya</taxon>
        <taxon>Ascomycota</taxon>
        <taxon>Pezizomycotina</taxon>
        <taxon>Dothideomycetes</taxon>
        <taxon>Dothideomycetes incertae sedis</taxon>
        <taxon>Botryosphaeriales</taxon>
        <taxon>Phyllostictaceae</taxon>
        <taxon>Phyllosticta</taxon>
    </lineage>
</organism>
<keyword evidence="3" id="KW-1185">Reference proteome</keyword>